<dbReference type="GO" id="GO:0016705">
    <property type="term" value="F:oxidoreductase activity, acting on paired donors, with incorporation or reduction of molecular oxygen"/>
    <property type="evidence" value="ECO:0007669"/>
    <property type="project" value="InterPro"/>
</dbReference>
<evidence type="ECO:0000313" key="17">
    <source>
        <dbReference type="EMBL" id="KAH9528103.1"/>
    </source>
</evidence>
<keyword evidence="11 15" id="KW-0503">Monooxygenase</keyword>
<keyword evidence="6 14" id="KW-0479">Metal-binding</keyword>
<dbReference type="CDD" id="cd11055">
    <property type="entry name" value="CYP3A-like"/>
    <property type="match status" value="1"/>
</dbReference>
<comment type="subcellular location">
    <subcellularLocation>
        <location evidence="3">Endoplasmic reticulum membrane</location>
        <topology evidence="3">Peripheral membrane protein</topology>
    </subcellularLocation>
    <subcellularLocation>
        <location evidence="2">Microsome membrane</location>
        <topology evidence="2">Peripheral membrane protein</topology>
    </subcellularLocation>
</comment>
<evidence type="ECO:0000256" key="9">
    <source>
        <dbReference type="ARBA" id="ARBA00023002"/>
    </source>
</evidence>
<dbReference type="InterPro" id="IPR002401">
    <property type="entry name" value="Cyt_P450_E_grp-I"/>
</dbReference>
<dbReference type="PROSITE" id="PS00086">
    <property type="entry name" value="CYTOCHROME_P450"/>
    <property type="match status" value="1"/>
</dbReference>
<reference evidence="17" key="1">
    <citation type="submission" date="2013-05" db="EMBL/GenBank/DDBJ databases">
        <authorList>
            <person name="Yim A.K.Y."/>
            <person name="Chan T.F."/>
            <person name="Ji K.M."/>
            <person name="Liu X.Y."/>
            <person name="Zhou J.W."/>
            <person name="Li R.Q."/>
            <person name="Yang K.Y."/>
            <person name="Li J."/>
            <person name="Li M."/>
            <person name="Law P.T.W."/>
            <person name="Wu Y.L."/>
            <person name="Cai Z.L."/>
            <person name="Qin H."/>
            <person name="Bao Y."/>
            <person name="Leung R.K.K."/>
            <person name="Ng P.K.S."/>
            <person name="Zou J."/>
            <person name="Zhong X.J."/>
            <person name="Ran P.X."/>
            <person name="Zhong N.S."/>
            <person name="Liu Z.G."/>
            <person name="Tsui S.K.W."/>
        </authorList>
    </citation>
    <scope>NUCLEOTIDE SEQUENCE</scope>
    <source>
        <strain evidence="17">Derf</strain>
        <tissue evidence="17">Whole organism</tissue>
    </source>
</reference>
<sequence>MMDIIIGLINSIGRTGIVIVLLSLLYWYIRTKYSYWKQKGIDGPPVIPFLGNFFLPHKPVALLHQDYVRRYGKFFGMYQGRKPMLCIADPVIIKRILVQDFPMFRNRIKQTTRHKIFSQNLVNARDESWKRIRSILSPMFTSSKMKKMEGMIDQCADSMIQVFGKLADKQESFLVHGVMGNFTMDVIAKCAFATDTNAHNDKENIFVQNARSFFNFNLFRMLLLIITPSALIQLFAKSKIPPYYSKTADFFMNMSSHVIKQRRENKTKQCDDMLQLMIKAEHAKEKSFEKEDAIDSHHVNQGEEEIYQEEEIFREIIGSKYLNEEEIIAQSMVFLLAGYETTASTLTFCMYELAKHPNIQNKLYDEIKTIIDRGETLDFNNIMKLPYLDAVISETLRKHPPALLLSREAMEEYHIPEYKYTLEKDEAITIPVYAIHHDPEYYPNPETFNPDRFMPENRHNIVPYTYLPFGGGPRNCIGMRFALSEAKLGLANLLKNFIIIATDKTCDRLQVEKSLFLMKTTPIYVGVKRRI</sequence>
<evidence type="ECO:0000256" key="10">
    <source>
        <dbReference type="ARBA" id="ARBA00023004"/>
    </source>
</evidence>
<organism evidence="17 18">
    <name type="scientific">Dermatophagoides farinae</name>
    <name type="common">American house dust mite</name>
    <dbReference type="NCBI Taxonomy" id="6954"/>
    <lineage>
        <taxon>Eukaryota</taxon>
        <taxon>Metazoa</taxon>
        <taxon>Ecdysozoa</taxon>
        <taxon>Arthropoda</taxon>
        <taxon>Chelicerata</taxon>
        <taxon>Arachnida</taxon>
        <taxon>Acari</taxon>
        <taxon>Acariformes</taxon>
        <taxon>Sarcoptiformes</taxon>
        <taxon>Astigmata</taxon>
        <taxon>Psoroptidia</taxon>
        <taxon>Analgoidea</taxon>
        <taxon>Pyroglyphidae</taxon>
        <taxon>Dermatophagoidinae</taxon>
        <taxon>Dermatophagoides</taxon>
    </lineage>
</organism>
<keyword evidence="10 14" id="KW-0408">Iron</keyword>
<evidence type="ECO:0000256" key="15">
    <source>
        <dbReference type="RuleBase" id="RU000461"/>
    </source>
</evidence>
<evidence type="ECO:0000256" key="13">
    <source>
        <dbReference type="ARBA" id="ARBA00043906"/>
    </source>
</evidence>
<feature type="transmembrane region" description="Helical" evidence="16">
    <location>
        <begin position="218"/>
        <end position="236"/>
    </location>
</feature>
<feature type="binding site" description="axial binding residue" evidence="14">
    <location>
        <position position="476"/>
    </location>
    <ligand>
        <name>heme</name>
        <dbReference type="ChEBI" id="CHEBI:30413"/>
    </ligand>
    <ligandPart>
        <name>Fe</name>
        <dbReference type="ChEBI" id="CHEBI:18248"/>
    </ligandPart>
</feature>
<evidence type="ECO:0000256" key="8">
    <source>
        <dbReference type="ARBA" id="ARBA00022848"/>
    </source>
</evidence>
<evidence type="ECO:0000256" key="11">
    <source>
        <dbReference type="ARBA" id="ARBA00023033"/>
    </source>
</evidence>
<evidence type="ECO:0000256" key="14">
    <source>
        <dbReference type="PIRSR" id="PIRSR602401-1"/>
    </source>
</evidence>
<evidence type="ECO:0000256" key="4">
    <source>
        <dbReference type="ARBA" id="ARBA00010617"/>
    </source>
</evidence>
<dbReference type="PANTHER" id="PTHR24302:SF15">
    <property type="entry name" value="FATTY-ACID PEROXYGENASE"/>
    <property type="match status" value="1"/>
</dbReference>
<dbReference type="InterPro" id="IPR036396">
    <property type="entry name" value="Cyt_P450_sf"/>
</dbReference>
<evidence type="ECO:0000313" key="18">
    <source>
        <dbReference type="Proteomes" id="UP000790347"/>
    </source>
</evidence>
<evidence type="ECO:0000256" key="6">
    <source>
        <dbReference type="ARBA" id="ARBA00022723"/>
    </source>
</evidence>
<dbReference type="GO" id="GO:0005506">
    <property type="term" value="F:iron ion binding"/>
    <property type="evidence" value="ECO:0007669"/>
    <property type="project" value="InterPro"/>
</dbReference>
<evidence type="ECO:0000256" key="5">
    <source>
        <dbReference type="ARBA" id="ARBA00022617"/>
    </source>
</evidence>
<evidence type="ECO:0000256" key="12">
    <source>
        <dbReference type="ARBA" id="ARBA00023136"/>
    </source>
</evidence>
<dbReference type="GO" id="GO:0020037">
    <property type="term" value="F:heme binding"/>
    <property type="evidence" value="ECO:0007669"/>
    <property type="project" value="InterPro"/>
</dbReference>
<dbReference type="Gene3D" id="1.10.630.10">
    <property type="entry name" value="Cytochrome P450"/>
    <property type="match status" value="1"/>
</dbReference>
<gene>
    <name evidence="17" type="primary">TBXAS1_3</name>
    <name evidence="17" type="ORF">DERF_002074</name>
</gene>
<keyword evidence="16" id="KW-1133">Transmembrane helix</keyword>
<dbReference type="AlphaFoldDB" id="A0A922IC49"/>
<evidence type="ECO:0000256" key="2">
    <source>
        <dbReference type="ARBA" id="ARBA00004174"/>
    </source>
</evidence>
<evidence type="ECO:0000256" key="1">
    <source>
        <dbReference type="ARBA" id="ARBA00001971"/>
    </source>
</evidence>
<comment type="function">
    <text evidence="13">Cytochromes P450 are a group of heme-thiolate monooxygenases. They oxidize a variety of structurally unrelated compounds, including steroids, fatty acids, and xenobiotics.</text>
</comment>
<keyword evidence="5 14" id="KW-0349">Heme</keyword>
<dbReference type="SUPFAM" id="SSF48264">
    <property type="entry name" value="Cytochrome P450"/>
    <property type="match status" value="1"/>
</dbReference>
<protein>
    <submittedName>
        <fullName evidence="17">Thromboxane-A synthase</fullName>
    </submittedName>
</protein>
<dbReference type="PANTHER" id="PTHR24302">
    <property type="entry name" value="CYTOCHROME P450 FAMILY 3"/>
    <property type="match status" value="1"/>
</dbReference>
<keyword evidence="8" id="KW-0492">Microsome</keyword>
<dbReference type="Pfam" id="PF00067">
    <property type="entry name" value="p450"/>
    <property type="match status" value="1"/>
</dbReference>
<dbReference type="InterPro" id="IPR017972">
    <property type="entry name" value="Cyt_P450_CS"/>
</dbReference>
<evidence type="ECO:0000256" key="3">
    <source>
        <dbReference type="ARBA" id="ARBA00004406"/>
    </source>
</evidence>
<keyword evidence="9 15" id="KW-0560">Oxidoreductase</keyword>
<name>A0A922IC49_DERFA</name>
<reference evidence="17" key="2">
    <citation type="journal article" date="2022" name="Res Sq">
        <title>Comparative Genomics Reveals Insights into the Divergent Evolution of Astigmatic Mites and Household Pest Adaptations.</title>
        <authorList>
            <person name="Xiong Q."/>
            <person name="Wan A.T.-Y."/>
            <person name="Liu X.-Y."/>
            <person name="Fung C.S.-H."/>
            <person name="Xiao X."/>
            <person name="Malainual N."/>
            <person name="Hou J."/>
            <person name="Wang L."/>
            <person name="Wang M."/>
            <person name="Yang K."/>
            <person name="Cui Y."/>
            <person name="Leung E."/>
            <person name="Nong W."/>
            <person name="Shin S.-K."/>
            <person name="Au S."/>
            <person name="Jeong K.Y."/>
            <person name="Chew F.T."/>
            <person name="Hui J."/>
            <person name="Leung T.F."/>
            <person name="Tungtrongchitr A."/>
            <person name="Zhong N."/>
            <person name="Liu Z."/>
            <person name="Tsui S."/>
        </authorList>
    </citation>
    <scope>NUCLEOTIDE SEQUENCE</scope>
    <source>
        <strain evidence="17">Derf</strain>
        <tissue evidence="17">Whole organism</tissue>
    </source>
</reference>
<dbReference type="FunFam" id="1.10.630.10:FF:000042">
    <property type="entry name" value="Cytochrome P450"/>
    <property type="match status" value="1"/>
</dbReference>
<comment type="caution">
    <text evidence="17">The sequence shown here is derived from an EMBL/GenBank/DDBJ whole genome shotgun (WGS) entry which is preliminary data.</text>
</comment>
<dbReference type="InterPro" id="IPR001128">
    <property type="entry name" value="Cyt_P450"/>
</dbReference>
<proteinExistence type="inferred from homology"/>
<dbReference type="GO" id="GO:0005789">
    <property type="term" value="C:endoplasmic reticulum membrane"/>
    <property type="evidence" value="ECO:0007669"/>
    <property type="project" value="UniProtKB-SubCell"/>
</dbReference>
<dbReference type="InterPro" id="IPR050705">
    <property type="entry name" value="Cytochrome_P450_3A"/>
</dbReference>
<comment type="similarity">
    <text evidence="4 15">Belongs to the cytochrome P450 family.</text>
</comment>
<dbReference type="PRINTS" id="PR00463">
    <property type="entry name" value="EP450I"/>
</dbReference>
<dbReference type="Proteomes" id="UP000790347">
    <property type="component" value="Unassembled WGS sequence"/>
</dbReference>
<keyword evidence="16" id="KW-0812">Transmembrane</keyword>
<evidence type="ECO:0000256" key="16">
    <source>
        <dbReference type="SAM" id="Phobius"/>
    </source>
</evidence>
<dbReference type="PRINTS" id="PR00385">
    <property type="entry name" value="P450"/>
</dbReference>
<comment type="cofactor">
    <cofactor evidence="1 14">
        <name>heme</name>
        <dbReference type="ChEBI" id="CHEBI:30413"/>
    </cofactor>
</comment>
<accession>A0A922IC49</accession>
<keyword evidence="7" id="KW-0256">Endoplasmic reticulum</keyword>
<keyword evidence="18" id="KW-1185">Reference proteome</keyword>
<dbReference type="GO" id="GO:0008395">
    <property type="term" value="F:steroid hydroxylase activity"/>
    <property type="evidence" value="ECO:0007669"/>
    <property type="project" value="TreeGrafter"/>
</dbReference>
<evidence type="ECO:0000256" key="7">
    <source>
        <dbReference type="ARBA" id="ARBA00022824"/>
    </source>
</evidence>
<keyword evidence="12 16" id="KW-0472">Membrane</keyword>
<feature type="transmembrane region" description="Helical" evidence="16">
    <location>
        <begin position="6"/>
        <end position="29"/>
    </location>
</feature>
<dbReference type="EMBL" id="ASGP02000001">
    <property type="protein sequence ID" value="KAH9528103.1"/>
    <property type="molecule type" value="Genomic_DNA"/>
</dbReference>